<feature type="domain" description="Reverse transcriptase" evidence="1">
    <location>
        <begin position="1"/>
        <end position="79"/>
    </location>
</feature>
<dbReference type="EMBL" id="GGMS01009097">
    <property type="protein sequence ID" value="MBY78300.1"/>
    <property type="molecule type" value="Transcribed_RNA"/>
</dbReference>
<protein>
    <submittedName>
        <fullName evidence="2">RNA-directed DNA polymerase from mobile element jockey</fullName>
    </submittedName>
</protein>
<gene>
    <name evidence="2" type="primary">pol_109</name>
    <name evidence="2" type="ORF">g.160952</name>
</gene>
<dbReference type="GO" id="GO:0003964">
    <property type="term" value="F:RNA-directed DNA polymerase activity"/>
    <property type="evidence" value="ECO:0007669"/>
    <property type="project" value="UniProtKB-KW"/>
</dbReference>
<reference evidence="2" key="1">
    <citation type="submission" date="2018-04" db="EMBL/GenBank/DDBJ databases">
        <title>Transcriptome assembly of Sipha flava.</title>
        <authorList>
            <person name="Scully E.D."/>
            <person name="Geib S.M."/>
            <person name="Palmer N.A."/>
            <person name="Koch K."/>
            <person name="Bradshaw J."/>
            <person name="Heng-Moss T."/>
            <person name="Sarath G."/>
        </authorList>
    </citation>
    <scope>NUCLEOTIDE SEQUENCE</scope>
</reference>
<dbReference type="PROSITE" id="PS50878">
    <property type="entry name" value="RT_POL"/>
    <property type="match status" value="1"/>
</dbReference>
<dbReference type="InterPro" id="IPR000477">
    <property type="entry name" value="RT_dom"/>
</dbReference>
<evidence type="ECO:0000259" key="1">
    <source>
        <dbReference type="PROSITE" id="PS50878"/>
    </source>
</evidence>
<keyword evidence="2" id="KW-0695">RNA-directed DNA polymerase</keyword>
<accession>A0A2S2QL93</accession>
<evidence type="ECO:0000313" key="2">
    <source>
        <dbReference type="EMBL" id="MBY78300.1"/>
    </source>
</evidence>
<organism evidence="2">
    <name type="scientific">Sipha flava</name>
    <name type="common">yellow sugarcane aphid</name>
    <dbReference type="NCBI Taxonomy" id="143950"/>
    <lineage>
        <taxon>Eukaryota</taxon>
        <taxon>Metazoa</taxon>
        <taxon>Ecdysozoa</taxon>
        <taxon>Arthropoda</taxon>
        <taxon>Hexapoda</taxon>
        <taxon>Insecta</taxon>
        <taxon>Pterygota</taxon>
        <taxon>Neoptera</taxon>
        <taxon>Paraneoptera</taxon>
        <taxon>Hemiptera</taxon>
        <taxon>Sternorrhyncha</taxon>
        <taxon>Aphidomorpha</taxon>
        <taxon>Aphidoidea</taxon>
        <taxon>Aphididae</taxon>
        <taxon>Sipha</taxon>
    </lineage>
</organism>
<keyword evidence="2" id="KW-0548">Nucleotidyltransferase</keyword>
<name>A0A2S2QL93_9HEMI</name>
<proteinExistence type="predicted"/>
<keyword evidence="2" id="KW-0808">Transferase</keyword>
<sequence>MVADYADDKVIISTNEDPIVTSHNLSLMDIWYNNWRIKVNQTKLNHTTFTLMLRHFPAVTLFDTQISSTQTVKYLGLTLDHRLTWAHHTHLKRLQLNLRLRMLKTLLVNNKHTNLNMKLLMYKSLIKPIETYDLQLWKNAKKSNINRIKLFKTLL</sequence>
<dbReference type="AlphaFoldDB" id="A0A2S2QL93"/>